<gene>
    <name evidence="5" type="ORF">POPTR_002G190700</name>
</gene>
<dbReference type="AlphaFoldDB" id="B9GSX9"/>
<evidence type="ECO:0000256" key="1">
    <source>
        <dbReference type="ARBA" id="ARBA00004123"/>
    </source>
</evidence>
<dbReference type="GO" id="GO:0005634">
    <property type="term" value="C:nucleus"/>
    <property type="evidence" value="ECO:0007669"/>
    <property type="project" value="UniProtKB-SubCell"/>
</dbReference>
<dbReference type="Pfam" id="PF15699">
    <property type="entry name" value="NPR1_interact"/>
    <property type="match status" value="1"/>
</dbReference>
<dbReference type="HOGENOM" id="CLU_1404605_0_0_1"/>
<keyword evidence="3" id="KW-0539">Nucleus</keyword>
<organism evidence="5 6">
    <name type="scientific">Populus trichocarpa</name>
    <name type="common">Western balsam poplar</name>
    <name type="synonym">Populus balsamifera subsp. trichocarpa</name>
    <dbReference type="NCBI Taxonomy" id="3694"/>
    <lineage>
        <taxon>Eukaryota</taxon>
        <taxon>Viridiplantae</taxon>
        <taxon>Streptophyta</taxon>
        <taxon>Embryophyta</taxon>
        <taxon>Tracheophyta</taxon>
        <taxon>Spermatophyta</taxon>
        <taxon>Magnoliopsida</taxon>
        <taxon>eudicotyledons</taxon>
        <taxon>Gunneridae</taxon>
        <taxon>Pentapetalae</taxon>
        <taxon>rosids</taxon>
        <taxon>fabids</taxon>
        <taxon>Malpighiales</taxon>
        <taxon>Salicaceae</taxon>
        <taxon>Saliceae</taxon>
        <taxon>Populus</taxon>
    </lineage>
</organism>
<keyword evidence="6" id="KW-1185">Reference proteome</keyword>
<dbReference type="Proteomes" id="UP000006729">
    <property type="component" value="Chromosome 2"/>
</dbReference>
<evidence type="ECO:0000313" key="5">
    <source>
        <dbReference type="EMBL" id="PNT50512.1"/>
    </source>
</evidence>
<dbReference type="EMBL" id="CM009291">
    <property type="protein sequence ID" value="PNT50513.1"/>
    <property type="molecule type" value="Genomic_DNA"/>
</dbReference>
<dbReference type="PANTHER" id="PTHR33669:SF14">
    <property type="entry name" value="NRR REPRESSOR HOMOLOG 3"/>
    <property type="match status" value="1"/>
</dbReference>
<reference evidence="5" key="2">
    <citation type="submission" date="2017-07" db="EMBL/GenBank/DDBJ databases">
        <title>WGS assembly of Populus trichocarpa.</title>
        <authorList>
            <person name="Tuskan G."/>
            <person name="Difazio S."/>
            <person name="Jansson S."/>
            <person name="Bohlmann J."/>
            <person name="Grigoriev I."/>
            <person name="Hellsten U."/>
            <person name="Putnam N."/>
            <person name="Ralph S."/>
            <person name="Rombauts S."/>
            <person name="Salamov A."/>
            <person name="Schein J."/>
            <person name="Sterck L."/>
            <person name="Aerts A."/>
            <person name="Bhalerao R."/>
            <person name="Bhalerao R."/>
            <person name="Blaudez D."/>
            <person name="Boerjan W."/>
            <person name="Brun A."/>
            <person name="Brunner A."/>
            <person name="Busov V."/>
            <person name="Campbell M."/>
            <person name="Carlson J."/>
            <person name="Chalot M."/>
            <person name="Chapman J."/>
            <person name="Chen G."/>
            <person name="Cooper D."/>
            <person name="Coutinho P."/>
            <person name="Couturier J."/>
            <person name="Covert S."/>
            <person name="Cronk Q."/>
            <person name="Cunningham R."/>
            <person name="Davis J."/>
            <person name="Degroeve S."/>
            <person name="Dejardin A."/>
            <person name="Depamphilis C."/>
            <person name="Detter J."/>
            <person name="Dirks B."/>
            <person name="Dubchak I."/>
            <person name="Duplessis S."/>
            <person name="Ehlting J."/>
            <person name="Ellis B."/>
            <person name="Gendler K."/>
            <person name="Goodstein D."/>
            <person name="Gribskov M."/>
            <person name="Grimwood J."/>
            <person name="Groover A."/>
            <person name="Gunter L."/>
            <person name="Hamberger B."/>
            <person name="Heinze B."/>
            <person name="Helariutta Y."/>
            <person name="Henrissat B."/>
            <person name="Holligan D."/>
            <person name="Holt R."/>
            <person name="Huang W."/>
            <person name="Islam-Faridi N."/>
            <person name="Jones S."/>
            <person name="Jones-Rhoades M."/>
            <person name="Jorgensen R."/>
            <person name="Joshi C."/>
            <person name="Kangasjarvi J."/>
            <person name="Karlsson J."/>
            <person name="Kelleher C."/>
            <person name="Kirkpatrick R."/>
            <person name="Kirst M."/>
            <person name="Kohler A."/>
            <person name="Kalluri U."/>
            <person name="Larimer F."/>
            <person name="Leebens-Mack J."/>
            <person name="Leple J."/>
            <person name="Locascio P."/>
            <person name="Lou Y."/>
            <person name="Lucas S."/>
            <person name="Martin F."/>
            <person name="Montanini B."/>
            <person name="Napoli C."/>
            <person name="Nelson D."/>
            <person name="Nelson C."/>
            <person name="Nieminen K."/>
            <person name="Nilsson O."/>
            <person name="Pereda V."/>
            <person name="Peter G."/>
            <person name="Philippe R."/>
            <person name="Pilate G."/>
            <person name="Poliakov A."/>
            <person name="Razumovskaya J."/>
            <person name="Richardson P."/>
            <person name="Rinaldi C."/>
            <person name="Ritland K."/>
            <person name="Rouze P."/>
            <person name="Ryaboy D."/>
            <person name="Schmutz J."/>
            <person name="Schrader J."/>
            <person name="Segerman B."/>
            <person name="Shin H."/>
            <person name="Siddiqui A."/>
            <person name="Sterky F."/>
            <person name="Terry A."/>
            <person name="Tsai C."/>
            <person name="Uberbacher E."/>
            <person name="Unneberg P."/>
            <person name="Vahala J."/>
            <person name="Wall K."/>
            <person name="Wessler S."/>
            <person name="Yang G."/>
            <person name="Yin T."/>
            <person name="Douglas C."/>
            <person name="Marra M."/>
            <person name="Sandberg G."/>
            <person name="Van De Peer Y."/>
            <person name="Rokhsar D."/>
        </authorList>
    </citation>
    <scope>NUCLEOTIDE SEQUENCE</scope>
    <source>
        <strain evidence="5">Nisqually-1</strain>
    </source>
</reference>
<feature type="compositionally biased region" description="Basic and acidic residues" evidence="4">
    <location>
        <begin position="173"/>
        <end position="186"/>
    </location>
</feature>
<evidence type="ECO:0000256" key="3">
    <source>
        <dbReference type="ARBA" id="ARBA00023242"/>
    </source>
</evidence>
<comment type="similarity">
    <text evidence="2">Belongs to the NPR1-interactor family.</text>
</comment>
<evidence type="ECO:0000313" key="6">
    <source>
        <dbReference type="Proteomes" id="UP000006729"/>
    </source>
</evidence>
<evidence type="ECO:0000256" key="2">
    <source>
        <dbReference type="ARBA" id="ARBA00009937"/>
    </source>
</evidence>
<comment type="subcellular location">
    <subcellularLocation>
        <location evidence="1">Nucleus</location>
    </subcellularLocation>
</comment>
<dbReference type="PANTHER" id="PTHR33669">
    <property type="entry name" value="PROTEIN NEGATIVE REGULATOR OF RESISTANCE"/>
    <property type="match status" value="1"/>
</dbReference>
<protein>
    <submittedName>
        <fullName evidence="5">Uncharacterized protein</fullName>
    </submittedName>
</protein>
<evidence type="ECO:0000256" key="4">
    <source>
        <dbReference type="SAM" id="MobiDB-lite"/>
    </source>
</evidence>
<name>B9GSX9_POPTR</name>
<dbReference type="InParanoid" id="B9GSX9"/>
<reference evidence="5 6" key="1">
    <citation type="journal article" date="2006" name="Science">
        <title>The genome of black cottonwood, Populus trichocarpa (Torr. &amp; Gray).</title>
        <authorList>
            <person name="Tuskan G.A."/>
            <person name="Difazio S."/>
            <person name="Jansson S."/>
            <person name="Bohlmann J."/>
            <person name="Grigoriev I."/>
            <person name="Hellsten U."/>
            <person name="Putnam N."/>
            <person name="Ralph S."/>
            <person name="Rombauts S."/>
            <person name="Salamov A."/>
            <person name="Schein J."/>
            <person name="Sterck L."/>
            <person name="Aerts A."/>
            <person name="Bhalerao R.R."/>
            <person name="Bhalerao R.P."/>
            <person name="Blaudez D."/>
            <person name="Boerjan W."/>
            <person name="Brun A."/>
            <person name="Brunner A."/>
            <person name="Busov V."/>
            <person name="Campbell M."/>
            <person name="Carlson J."/>
            <person name="Chalot M."/>
            <person name="Chapman J."/>
            <person name="Chen G.L."/>
            <person name="Cooper D."/>
            <person name="Coutinho P.M."/>
            <person name="Couturier J."/>
            <person name="Covert S."/>
            <person name="Cronk Q."/>
            <person name="Cunningham R."/>
            <person name="Davis J."/>
            <person name="Degroeve S."/>
            <person name="Dejardin A."/>
            <person name="Depamphilis C."/>
            <person name="Detter J."/>
            <person name="Dirks B."/>
            <person name="Dubchak I."/>
            <person name="Duplessis S."/>
            <person name="Ehlting J."/>
            <person name="Ellis B."/>
            <person name="Gendler K."/>
            <person name="Goodstein D."/>
            <person name="Gribskov M."/>
            <person name="Grimwood J."/>
            <person name="Groover A."/>
            <person name="Gunter L."/>
            <person name="Hamberger B."/>
            <person name="Heinze B."/>
            <person name="Helariutta Y."/>
            <person name="Henrissat B."/>
            <person name="Holligan D."/>
            <person name="Holt R."/>
            <person name="Huang W."/>
            <person name="Islam-Faridi N."/>
            <person name="Jones S."/>
            <person name="Jones-Rhoades M."/>
            <person name="Jorgensen R."/>
            <person name="Joshi C."/>
            <person name="Kangasjarvi J."/>
            <person name="Karlsson J."/>
            <person name="Kelleher C."/>
            <person name="Kirkpatrick R."/>
            <person name="Kirst M."/>
            <person name="Kohler A."/>
            <person name="Kalluri U."/>
            <person name="Larimer F."/>
            <person name="Leebens-Mack J."/>
            <person name="Leple J.C."/>
            <person name="Locascio P."/>
            <person name="Lou Y."/>
            <person name="Lucas S."/>
            <person name="Martin F."/>
            <person name="Montanini B."/>
            <person name="Napoli C."/>
            <person name="Nelson D.R."/>
            <person name="Nelson C."/>
            <person name="Nieminen K."/>
            <person name="Nilsson O."/>
            <person name="Pereda V."/>
            <person name="Peter G."/>
            <person name="Philippe R."/>
            <person name="Pilate G."/>
            <person name="Poliakov A."/>
            <person name="Razumovskaya J."/>
            <person name="Richardson P."/>
            <person name="Rinaldi C."/>
            <person name="Ritland K."/>
            <person name="Rouze P."/>
            <person name="Ryaboy D."/>
            <person name="Schmutz J."/>
            <person name="Schrader J."/>
            <person name="Segerman B."/>
            <person name="Shin H."/>
            <person name="Siddiqui A."/>
            <person name="Sterky F."/>
            <person name="Terry A."/>
            <person name="Tsai C.J."/>
            <person name="Uberbacher E."/>
            <person name="Unneberg P."/>
            <person name="Vahala J."/>
            <person name="Wall K."/>
            <person name="Wessler S."/>
            <person name="Yang G."/>
            <person name="Yin T."/>
            <person name="Douglas C."/>
            <person name="Marra M."/>
            <person name="Sandberg G."/>
            <person name="Van de Peer Y."/>
            <person name="Rokhsar D."/>
        </authorList>
    </citation>
    <scope>NUCLEOTIDE SEQUENCE [LARGE SCALE GENOMIC DNA]</scope>
    <source>
        <strain evidence="6">cv. Nisqually</strain>
        <strain evidence="5">Nisqually-1</strain>
    </source>
</reference>
<dbReference type="STRING" id="3694.B9GSX9"/>
<dbReference type="eggNOG" id="ENOG502SE98">
    <property type="taxonomic scope" value="Eukaryota"/>
</dbReference>
<dbReference type="InterPro" id="IPR031425">
    <property type="entry name" value="NPR1/NH1-interacting"/>
</dbReference>
<sequence>MLRSNENWIKNQSMESEKSLYMLDPDLVYKTTSMGLPEASKKQPTKCISSACDCLLPGLPLHPTTNIIMDGASKKRKLFSDDLDEENEEEKIERFFALIKGIREARDRLMNVSDPALKPEIDGKNKKRKLEEEMKQVTVWKPLFQREDFMAETEKLKDLIPAAAVSTSLVDSSQRKEAVKNDENKASLDLNLSL</sequence>
<accession>B9GSX9</accession>
<dbReference type="GO" id="GO:0010112">
    <property type="term" value="P:regulation of systemic acquired resistance"/>
    <property type="evidence" value="ECO:0007669"/>
    <property type="project" value="InterPro"/>
</dbReference>
<proteinExistence type="inferred from homology"/>
<feature type="region of interest" description="Disordered" evidence="4">
    <location>
        <begin position="171"/>
        <end position="194"/>
    </location>
</feature>
<dbReference type="EMBL" id="CM009291">
    <property type="protein sequence ID" value="PNT50512.1"/>
    <property type="molecule type" value="Genomic_DNA"/>
</dbReference>